<comment type="caution">
    <text evidence="1">The sequence shown here is derived from an EMBL/GenBank/DDBJ whole genome shotgun (WGS) entry which is preliminary data.</text>
</comment>
<protein>
    <submittedName>
        <fullName evidence="1">Uncharacterized protein</fullName>
    </submittedName>
</protein>
<dbReference type="AlphaFoldDB" id="A0A520MP82"/>
<proteinExistence type="predicted"/>
<sequence length="60" mass="6762">MFLVSDNNTVDYFNNDIMTSSHLEISLDAGLNALPYLPDNEGLELVTKCIFNKQITLLKN</sequence>
<gene>
    <name evidence="1" type="ORF">EVB03_01315</name>
</gene>
<dbReference type="EMBL" id="SHBP01000001">
    <property type="protein sequence ID" value="RZO23028.1"/>
    <property type="molecule type" value="Genomic_DNA"/>
</dbReference>
<reference evidence="1 2" key="1">
    <citation type="submission" date="2019-02" db="EMBL/GenBank/DDBJ databases">
        <title>Prokaryotic population dynamics and viral predation in marine succession experiment using metagenomics: the confinement effect.</title>
        <authorList>
            <person name="Haro-Moreno J.M."/>
            <person name="Rodriguez-Valera F."/>
            <person name="Lopez-Perez M."/>
        </authorList>
    </citation>
    <scope>NUCLEOTIDE SEQUENCE [LARGE SCALE GENOMIC DNA]</scope>
    <source>
        <strain evidence="1">MED-G170</strain>
    </source>
</reference>
<evidence type="ECO:0000313" key="2">
    <source>
        <dbReference type="Proteomes" id="UP000315889"/>
    </source>
</evidence>
<accession>A0A520MP82</accession>
<organism evidence="1 2">
    <name type="scientific">SAR92 clade bacterium</name>
    <dbReference type="NCBI Taxonomy" id="2315479"/>
    <lineage>
        <taxon>Bacteria</taxon>
        <taxon>Pseudomonadati</taxon>
        <taxon>Pseudomonadota</taxon>
        <taxon>Gammaproteobacteria</taxon>
        <taxon>Cellvibrionales</taxon>
        <taxon>Porticoccaceae</taxon>
        <taxon>SAR92 clade</taxon>
    </lineage>
</organism>
<name>A0A520MP82_9GAMM</name>
<evidence type="ECO:0000313" key="1">
    <source>
        <dbReference type="EMBL" id="RZO23028.1"/>
    </source>
</evidence>
<dbReference type="Proteomes" id="UP000315889">
    <property type="component" value="Unassembled WGS sequence"/>
</dbReference>